<organism evidence="1 2">
    <name type="scientific">Heterorhabditis bacteriophora</name>
    <name type="common">Entomopathogenic nematode worm</name>
    <dbReference type="NCBI Taxonomy" id="37862"/>
    <lineage>
        <taxon>Eukaryota</taxon>
        <taxon>Metazoa</taxon>
        <taxon>Ecdysozoa</taxon>
        <taxon>Nematoda</taxon>
        <taxon>Chromadorea</taxon>
        <taxon>Rhabditida</taxon>
        <taxon>Rhabditina</taxon>
        <taxon>Rhabditomorpha</taxon>
        <taxon>Strongyloidea</taxon>
        <taxon>Heterorhabditidae</taxon>
        <taxon>Heterorhabditis</taxon>
    </lineage>
</organism>
<name>A0A1I7WWN0_HETBA</name>
<dbReference type="Proteomes" id="UP000095283">
    <property type="component" value="Unplaced"/>
</dbReference>
<sequence length="100" mass="11697">MVMKFLVFKLLYNIYFYRNSLILRLVVFVFQLLHRTIGNLQLELSKVSITFTIESSVYFYLVTIEKNSIKQLKNSPKSTLKNDLSSSFFNGIFAPLFSLI</sequence>
<evidence type="ECO:0000313" key="1">
    <source>
        <dbReference type="Proteomes" id="UP000095283"/>
    </source>
</evidence>
<accession>A0A1I7WWN0</accession>
<reference evidence="2" key="1">
    <citation type="submission" date="2016-11" db="UniProtKB">
        <authorList>
            <consortium name="WormBaseParasite"/>
        </authorList>
    </citation>
    <scope>IDENTIFICATION</scope>
</reference>
<protein>
    <submittedName>
        <fullName evidence="2">Uncharacterized protein</fullName>
    </submittedName>
</protein>
<keyword evidence="1" id="KW-1185">Reference proteome</keyword>
<proteinExistence type="predicted"/>
<dbReference type="WBParaSite" id="Hba_09565">
    <property type="protein sequence ID" value="Hba_09565"/>
    <property type="gene ID" value="Hba_09565"/>
</dbReference>
<evidence type="ECO:0000313" key="2">
    <source>
        <dbReference type="WBParaSite" id="Hba_09565"/>
    </source>
</evidence>
<dbReference type="AlphaFoldDB" id="A0A1I7WWN0"/>